<gene>
    <name evidence="6" type="ORF">OUO13_08500</name>
</gene>
<dbReference type="InterPro" id="IPR011006">
    <property type="entry name" value="CheY-like_superfamily"/>
</dbReference>
<keyword evidence="3" id="KW-0597">Phosphoprotein</keyword>
<dbReference type="InterPro" id="IPR039420">
    <property type="entry name" value="WalR-like"/>
</dbReference>
<dbReference type="GO" id="GO:0000976">
    <property type="term" value="F:transcription cis-regulatory region binding"/>
    <property type="evidence" value="ECO:0007669"/>
    <property type="project" value="TreeGrafter"/>
</dbReference>
<dbReference type="GO" id="GO:0032993">
    <property type="term" value="C:protein-DNA complex"/>
    <property type="evidence" value="ECO:0007669"/>
    <property type="project" value="TreeGrafter"/>
</dbReference>
<dbReference type="SMART" id="SM00448">
    <property type="entry name" value="REC"/>
    <property type="match status" value="1"/>
</dbReference>
<keyword evidence="2 6" id="KW-0238">DNA-binding</keyword>
<dbReference type="PROSITE" id="PS50930">
    <property type="entry name" value="HTH_LYTTR"/>
    <property type="match status" value="1"/>
</dbReference>
<proteinExistence type="predicted"/>
<evidence type="ECO:0000256" key="3">
    <source>
        <dbReference type="PROSITE-ProRule" id="PRU00169"/>
    </source>
</evidence>
<dbReference type="PROSITE" id="PS50110">
    <property type="entry name" value="RESPONSE_REGULATORY"/>
    <property type="match status" value="1"/>
</dbReference>
<dbReference type="GO" id="GO:0000156">
    <property type="term" value="F:phosphorelay response regulator activity"/>
    <property type="evidence" value="ECO:0007669"/>
    <property type="project" value="TreeGrafter"/>
</dbReference>
<sequence>MSYRLLLVDDEPLARERLKRMLDEHQDFRLAGEQGDGQSALDWLQHHEADVVLLDIQMPGLDGLATAARIQELPNPPLVIFCTAYDEHALEAFGVNAIDYLLKPVRREDLARALGRASQRLPELENLDVVTAADGAAARTHLSARTHQGLVLIPVEEVFYFVADQKYVNVVHSRGETLIDDSLRQLEDEFGPQFVRVHRSALVSRQRIVRLDAQNGGGHKVFLRGLDDGISVSRRHLADVRKVMKSL</sequence>
<dbReference type="EMBL" id="JAPNOA010000025">
    <property type="protein sequence ID" value="MCY0965222.1"/>
    <property type="molecule type" value="Genomic_DNA"/>
</dbReference>
<accession>A0A9X3ECU1</accession>
<organism evidence="6 7">
    <name type="scientific">Parathalassolituus penaei</name>
    <dbReference type="NCBI Taxonomy" id="2997323"/>
    <lineage>
        <taxon>Bacteria</taxon>
        <taxon>Pseudomonadati</taxon>
        <taxon>Pseudomonadota</taxon>
        <taxon>Gammaproteobacteria</taxon>
        <taxon>Oceanospirillales</taxon>
        <taxon>Oceanospirillaceae</taxon>
        <taxon>Parathalassolituus</taxon>
    </lineage>
</organism>
<evidence type="ECO:0000256" key="1">
    <source>
        <dbReference type="ARBA" id="ARBA00023012"/>
    </source>
</evidence>
<feature type="modified residue" description="4-aspartylphosphate" evidence="3">
    <location>
        <position position="55"/>
    </location>
</feature>
<dbReference type="SMART" id="SM00850">
    <property type="entry name" value="LytTR"/>
    <property type="match status" value="1"/>
</dbReference>
<name>A0A9X3ECU1_9GAMM</name>
<comment type="caution">
    <text evidence="6">The sequence shown here is derived from an EMBL/GenBank/DDBJ whole genome shotgun (WGS) entry which is preliminary data.</text>
</comment>
<dbReference type="SUPFAM" id="SSF52172">
    <property type="entry name" value="CheY-like"/>
    <property type="match status" value="1"/>
</dbReference>
<dbReference type="Pfam" id="PF00072">
    <property type="entry name" value="Response_reg"/>
    <property type="match status" value="1"/>
</dbReference>
<dbReference type="PANTHER" id="PTHR48111:SF3">
    <property type="entry name" value="TRANSCRIPTIONAL REGULATORY PROTEIN BTSR"/>
    <property type="match status" value="1"/>
</dbReference>
<evidence type="ECO:0000259" key="5">
    <source>
        <dbReference type="PROSITE" id="PS50930"/>
    </source>
</evidence>
<protein>
    <submittedName>
        <fullName evidence="6">LytTR family DNA-binding domain-containing protein</fullName>
    </submittedName>
</protein>
<dbReference type="GO" id="GO:0006355">
    <property type="term" value="P:regulation of DNA-templated transcription"/>
    <property type="evidence" value="ECO:0007669"/>
    <property type="project" value="TreeGrafter"/>
</dbReference>
<feature type="domain" description="HTH LytTR-type" evidence="5">
    <location>
        <begin position="142"/>
        <end position="246"/>
    </location>
</feature>
<evidence type="ECO:0000256" key="2">
    <source>
        <dbReference type="ARBA" id="ARBA00023125"/>
    </source>
</evidence>
<dbReference type="PANTHER" id="PTHR48111">
    <property type="entry name" value="REGULATOR OF RPOS"/>
    <property type="match status" value="1"/>
</dbReference>
<reference evidence="6" key="1">
    <citation type="submission" date="2022-11" db="EMBL/GenBank/DDBJ databases">
        <title>Parathalassolutuus dongxingensis gen. nov., sp. nov., a novel member of family Oceanospirillaceae isolated from a coastal shrimp pond in Guangxi, China.</title>
        <authorList>
            <person name="Chen H."/>
        </authorList>
    </citation>
    <scope>NUCLEOTIDE SEQUENCE</scope>
    <source>
        <strain evidence="6">G-43</strain>
    </source>
</reference>
<dbReference type="Pfam" id="PF04397">
    <property type="entry name" value="LytTR"/>
    <property type="match status" value="1"/>
</dbReference>
<keyword evidence="7" id="KW-1185">Reference proteome</keyword>
<evidence type="ECO:0000313" key="7">
    <source>
        <dbReference type="Proteomes" id="UP001150830"/>
    </source>
</evidence>
<keyword evidence="1" id="KW-0902">Two-component regulatory system</keyword>
<dbReference type="Proteomes" id="UP001150830">
    <property type="component" value="Unassembled WGS sequence"/>
</dbReference>
<dbReference type="GO" id="GO:0005829">
    <property type="term" value="C:cytosol"/>
    <property type="evidence" value="ECO:0007669"/>
    <property type="project" value="TreeGrafter"/>
</dbReference>
<dbReference type="InterPro" id="IPR007492">
    <property type="entry name" value="LytTR_DNA-bd_dom"/>
</dbReference>
<dbReference type="Gene3D" id="2.40.50.1020">
    <property type="entry name" value="LytTr DNA-binding domain"/>
    <property type="match status" value="1"/>
</dbReference>
<dbReference type="AlphaFoldDB" id="A0A9X3ECU1"/>
<dbReference type="Gene3D" id="3.40.50.2300">
    <property type="match status" value="1"/>
</dbReference>
<evidence type="ECO:0000259" key="4">
    <source>
        <dbReference type="PROSITE" id="PS50110"/>
    </source>
</evidence>
<feature type="domain" description="Response regulatory" evidence="4">
    <location>
        <begin position="4"/>
        <end position="118"/>
    </location>
</feature>
<evidence type="ECO:0000313" key="6">
    <source>
        <dbReference type="EMBL" id="MCY0965222.1"/>
    </source>
</evidence>
<dbReference type="RefSeq" id="WP_283173435.1">
    <property type="nucleotide sequence ID" value="NZ_JAPNOA010000025.1"/>
</dbReference>
<dbReference type="InterPro" id="IPR001789">
    <property type="entry name" value="Sig_transdc_resp-reg_receiver"/>
</dbReference>